<sequence length="241" mass="27559">MKSPRFFHRRTQNRFGQLCSGTPNPKPEQQWRAATRWLCTSLETFVCRCWLTLNITGRGPVDVICKLRHRPRSGAYFWYAWHGVCFMGCKSPVREWRSCGLMVHPLSCLNQVRDEGNCGEVTNRGEEACECAVKLTLNSRRQSHLRQSCEVTNRNRIQGRCGQVSEPIITKPSPFIRIGKSGACAAKVTRLIQGDPSFVSVRRACSKAERFVVNTFRDRRKSAEVVVLFRHTPLTTGRTER</sequence>
<evidence type="ECO:0000313" key="1">
    <source>
        <dbReference type="EMBL" id="APZ94031.1"/>
    </source>
</evidence>
<dbReference type="EMBL" id="CP017641">
    <property type="protein sequence ID" value="APZ94031.1"/>
    <property type="molecule type" value="Genomic_DNA"/>
</dbReference>
<proteinExistence type="predicted"/>
<organism evidence="1 2">
    <name type="scientific">Fuerstiella marisgermanici</name>
    <dbReference type="NCBI Taxonomy" id="1891926"/>
    <lineage>
        <taxon>Bacteria</taxon>
        <taxon>Pseudomonadati</taxon>
        <taxon>Planctomycetota</taxon>
        <taxon>Planctomycetia</taxon>
        <taxon>Planctomycetales</taxon>
        <taxon>Planctomycetaceae</taxon>
        <taxon>Fuerstiella</taxon>
    </lineage>
</organism>
<accession>A0A1P8WJ00</accession>
<dbReference type="KEGG" id="fmr:Fuma_03649"/>
<name>A0A1P8WJ00_9PLAN</name>
<protein>
    <submittedName>
        <fullName evidence="1">Uncharacterized protein</fullName>
    </submittedName>
</protein>
<evidence type="ECO:0000313" key="2">
    <source>
        <dbReference type="Proteomes" id="UP000187735"/>
    </source>
</evidence>
<dbReference type="AlphaFoldDB" id="A0A1P8WJ00"/>
<gene>
    <name evidence="1" type="ORF">Fuma_03649</name>
</gene>
<dbReference type="STRING" id="1891926.Fuma_03649"/>
<reference evidence="1 2" key="1">
    <citation type="journal article" date="2016" name="Front. Microbiol.">
        <title>Fuerstia marisgermanicae gen. nov., sp. nov., an Unusual Member of the Phylum Planctomycetes from the German Wadden Sea.</title>
        <authorList>
            <person name="Kohn T."/>
            <person name="Heuer A."/>
            <person name="Jogler M."/>
            <person name="Vollmers J."/>
            <person name="Boedeker C."/>
            <person name="Bunk B."/>
            <person name="Rast P."/>
            <person name="Borchert D."/>
            <person name="Glockner I."/>
            <person name="Freese H.M."/>
            <person name="Klenk H.P."/>
            <person name="Overmann J."/>
            <person name="Kaster A.K."/>
            <person name="Rohde M."/>
            <person name="Wiegand S."/>
            <person name="Jogler C."/>
        </authorList>
    </citation>
    <scope>NUCLEOTIDE SEQUENCE [LARGE SCALE GENOMIC DNA]</scope>
    <source>
        <strain evidence="1 2">NH11</strain>
    </source>
</reference>
<dbReference type="Proteomes" id="UP000187735">
    <property type="component" value="Chromosome"/>
</dbReference>
<keyword evidence="2" id="KW-1185">Reference proteome</keyword>